<evidence type="ECO:0000313" key="2">
    <source>
        <dbReference type="Proteomes" id="UP000829447"/>
    </source>
</evidence>
<gene>
    <name evidence="1" type="ORF">PGIGA_G00190570</name>
</gene>
<evidence type="ECO:0000313" key="1">
    <source>
        <dbReference type="EMBL" id="MCI4376625.1"/>
    </source>
</evidence>
<sequence>MSLGHPSDANVHKWKDIYHRGMIWLLHSTGCHASFHIPVSDQQYKSQEVEDRK</sequence>
<proteinExistence type="predicted"/>
<name>A0ACC5WCS5_PANGG</name>
<comment type="caution">
    <text evidence="1">The sequence shown here is derived from an EMBL/GenBank/DDBJ whole genome shotgun (WGS) entry which is preliminary data.</text>
</comment>
<organism evidence="1 2">
    <name type="scientific">Pangasianodon gigas</name>
    <name type="common">Mekong giant catfish</name>
    <name type="synonym">Pangasius gigas</name>
    <dbReference type="NCBI Taxonomy" id="30993"/>
    <lineage>
        <taxon>Eukaryota</taxon>
        <taxon>Metazoa</taxon>
        <taxon>Chordata</taxon>
        <taxon>Craniata</taxon>
        <taxon>Vertebrata</taxon>
        <taxon>Euteleostomi</taxon>
        <taxon>Actinopterygii</taxon>
        <taxon>Neopterygii</taxon>
        <taxon>Teleostei</taxon>
        <taxon>Ostariophysi</taxon>
        <taxon>Siluriformes</taxon>
        <taxon>Pangasiidae</taxon>
        <taxon>Pangasianodon</taxon>
    </lineage>
</organism>
<protein>
    <submittedName>
        <fullName evidence="1">Uncharacterized protein</fullName>
    </submittedName>
</protein>
<dbReference type="Proteomes" id="UP000829447">
    <property type="component" value="Linkage Group LG3"/>
</dbReference>
<keyword evidence="2" id="KW-1185">Reference proteome</keyword>
<accession>A0ACC5WCS5</accession>
<reference evidence="1 2" key="1">
    <citation type="journal article" date="2022" name="bioRxiv">
        <title>An ancient truncated duplication of the anti-Mullerian hormone receptor type 2 gene is a potential conserved master sex determinant in the Pangasiidae catfish family.</title>
        <authorList>
            <person name="Wen M."/>
            <person name="Pan Q."/>
            <person name="Jouanno E."/>
            <person name="Montfort J."/>
            <person name="Zahm M."/>
            <person name="Cabau C."/>
            <person name="Klopp C."/>
            <person name="Iampietro C."/>
            <person name="Roques C."/>
            <person name="Bouchez O."/>
            <person name="Castinel A."/>
            <person name="Donnadieu C."/>
            <person name="Parrinello H."/>
            <person name="Poncet C."/>
            <person name="Belmonte E."/>
            <person name="Gautier V."/>
            <person name="Avarre J.-C."/>
            <person name="Dugue R."/>
            <person name="Gustiano R."/>
            <person name="Ha T.T.T."/>
            <person name="Campet M."/>
            <person name="Sriphairoj K."/>
            <person name="Ribolli J."/>
            <person name="de Almeida F.L."/>
            <person name="Desvignes T."/>
            <person name="Postlethwait J.H."/>
            <person name="Bucao C.F."/>
            <person name="Robinson-Rechavi M."/>
            <person name="Bobe J."/>
            <person name="Herpin A."/>
            <person name="Guiguen Y."/>
        </authorList>
    </citation>
    <scope>NUCLEOTIDE SEQUENCE [LARGE SCALE GENOMIC DNA]</scope>
    <source>
        <strain evidence="1">YG-Dec2019</strain>
    </source>
</reference>
<dbReference type="EMBL" id="CM040456">
    <property type="protein sequence ID" value="MCI4376625.1"/>
    <property type="molecule type" value="Genomic_DNA"/>
</dbReference>